<organism evidence="1 2">
    <name type="scientific">Puccinia striiformis</name>
    <dbReference type="NCBI Taxonomy" id="27350"/>
    <lineage>
        <taxon>Eukaryota</taxon>
        <taxon>Fungi</taxon>
        <taxon>Dikarya</taxon>
        <taxon>Basidiomycota</taxon>
        <taxon>Pucciniomycotina</taxon>
        <taxon>Pucciniomycetes</taxon>
        <taxon>Pucciniales</taxon>
        <taxon>Pucciniaceae</taxon>
        <taxon>Puccinia</taxon>
    </lineage>
</organism>
<evidence type="ECO:0000313" key="1">
    <source>
        <dbReference type="EMBL" id="POV95159.1"/>
    </source>
</evidence>
<keyword evidence="2" id="KW-1185">Reference proteome</keyword>
<gene>
    <name evidence="1" type="ORF">PSTT_16419</name>
</gene>
<evidence type="ECO:0000313" key="2">
    <source>
        <dbReference type="Proteomes" id="UP000239156"/>
    </source>
</evidence>
<proteinExistence type="predicted"/>
<dbReference type="Proteomes" id="UP000239156">
    <property type="component" value="Unassembled WGS sequence"/>
</dbReference>
<comment type="caution">
    <text evidence="1">The sequence shown here is derived from an EMBL/GenBank/DDBJ whole genome shotgun (WGS) entry which is preliminary data.</text>
</comment>
<sequence>RLLLFVKIDTPTKGQRSYEEQRPSKAYLLLKEYWTYSCLKHPKYCHGTSSKPRTVFAITIKKDYFEDNHTAPSNVTELLNHSTLTVKLPWISWHSKRAAHTPRTTVKSPSCSQIGCVAHD</sequence>
<protein>
    <submittedName>
        <fullName evidence="1">Uncharacterized protein</fullName>
    </submittedName>
</protein>
<dbReference type="VEuPathDB" id="FungiDB:PSTT_16419"/>
<accession>A0A2S4UD12</accession>
<reference evidence="1" key="1">
    <citation type="submission" date="2017-12" db="EMBL/GenBank/DDBJ databases">
        <title>Gene loss provides genomic basis for host adaptation in cereal stripe rust fungi.</title>
        <authorList>
            <person name="Xia C."/>
        </authorList>
    </citation>
    <scope>NUCLEOTIDE SEQUENCE [LARGE SCALE GENOMIC DNA]</scope>
    <source>
        <strain evidence="1">93-210</strain>
    </source>
</reference>
<dbReference type="EMBL" id="PKSL01000361">
    <property type="protein sequence ID" value="POV95159.1"/>
    <property type="molecule type" value="Genomic_DNA"/>
</dbReference>
<name>A0A2S4UD12_9BASI</name>
<dbReference type="AlphaFoldDB" id="A0A2S4UD12"/>
<feature type="non-terminal residue" evidence="1">
    <location>
        <position position="1"/>
    </location>
</feature>